<evidence type="ECO:0000313" key="3">
    <source>
        <dbReference type="Proteomes" id="UP001519292"/>
    </source>
</evidence>
<protein>
    <submittedName>
        <fullName evidence="2">Membrane protein YukC</fullName>
    </submittedName>
</protein>
<keyword evidence="3" id="KW-1185">Reference proteome</keyword>
<dbReference type="RefSeq" id="WP_209687035.1">
    <property type="nucleotide sequence ID" value="NZ_JAGGLU010000008.1"/>
</dbReference>
<feature type="transmembrane region" description="Helical" evidence="1">
    <location>
        <begin position="64"/>
        <end position="88"/>
    </location>
</feature>
<organism evidence="2 3">
    <name type="scientific">Lactobacillus colini</name>
    <dbReference type="NCBI Taxonomy" id="1819254"/>
    <lineage>
        <taxon>Bacteria</taxon>
        <taxon>Bacillati</taxon>
        <taxon>Bacillota</taxon>
        <taxon>Bacilli</taxon>
        <taxon>Lactobacillales</taxon>
        <taxon>Lactobacillaceae</taxon>
        <taxon>Lactobacillus</taxon>
    </lineage>
</organism>
<reference evidence="2 3" key="1">
    <citation type="submission" date="2021-03" db="EMBL/GenBank/DDBJ databases">
        <title>Genomic Encyclopedia of Type Strains, Phase IV (KMG-IV): sequencing the most valuable type-strain genomes for metagenomic binning, comparative biology and taxonomic classification.</title>
        <authorList>
            <person name="Goeker M."/>
        </authorList>
    </citation>
    <scope>NUCLEOTIDE SEQUENCE [LARGE SCALE GENOMIC DNA]</scope>
    <source>
        <strain evidence="2 3">DSM 101872</strain>
    </source>
</reference>
<feature type="transmembrane region" description="Helical" evidence="1">
    <location>
        <begin position="34"/>
        <end position="52"/>
    </location>
</feature>
<keyword evidence="1" id="KW-0812">Transmembrane</keyword>
<name>A0ABS4MF57_9LACO</name>
<evidence type="ECO:0000256" key="1">
    <source>
        <dbReference type="SAM" id="Phobius"/>
    </source>
</evidence>
<keyword evidence="1" id="KW-0472">Membrane</keyword>
<proteinExistence type="predicted"/>
<keyword evidence="1" id="KW-1133">Transmembrane helix</keyword>
<accession>A0ABS4MF57</accession>
<comment type="caution">
    <text evidence="2">The sequence shown here is derived from an EMBL/GenBank/DDBJ whole genome shotgun (WGS) entry which is preliminary data.</text>
</comment>
<evidence type="ECO:0000313" key="2">
    <source>
        <dbReference type="EMBL" id="MBP2058289.1"/>
    </source>
</evidence>
<sequence length="97" mass="11076">MIRNKSTFWVRVSGWSGLVAGTGMLELYKITGNITFIATLVIVIIFSAYLLATAKTDRWQNSKWIMTVMIFGLIFASALQAIFLWFAYRSVKTHHKL</sequence>
<dbReference type="EMBL" id="JAGGLU010000008">
    <property type="protein sequence ID" value="MBP2058289.1"/>
    <property type="molecule type" value="Genomic_DNA"/>
</dbReference>
<dbReference type="Proteomes" id="UP001519292">
    <property type="component" value="Unassembled WGS sequence"/>
</dbReference>
<gene>
    <name evidence="2" type="ORF">J2Z60_001468</name>
</gene>